<reference evidence="2" key="1">
    <citation type="submission" date="2022-11" db="EMBL/GenBank/DDBJ databases">
        <authorList>
            <person name="Kikuchi T."/>
        </authorList>
    </citation>
    <scope>NUCLEOTIDE SEQUENCE</scope>
    <source>
        <strain evidence="2">PS1010</strain>
    </source>
</reference>
<keyword evidence="1" id="KW-0812">Transmembrane</keyword>
<evidence type="ECO:0000313" key="2">
    <source>
        <dbReference type="EMBL" id="CAI5445245.1"/>
    </source>
</evidence>
<name>A0A9P1IIJ4_9PELO</name>
<evidence type="ECO:0000313" key="3">
    <source>
        <dbReference type="Proteomes" id="UP001152747"/>
    </source>
</evidence>
<accession>A0A9P1IIJ4</accession>
<protein>
    <submittedName>
        <fullName evidence="2">Uncharacterized protein</fullName>
    </submittedName>
</protein>
<keyword evidence="1" id="KW-1133">Transmembrane helix</keyword>
<dbReference type="EMBL" id="CANHGI010000003">
    <property type="protein sequence ID" value="CAI5445245.1"/>
    <property type="molecule type" value="Genomic_DNA"/>
</dbReference>
<keyword evidence="3" id="KW-1185">Reference proteome</keyword>
<gene>
    <name evidence="2" type="ORF">CAMP_LOCUS7882</name>
</gene>
<organism evidence="2 3">
    <name type="scientific">Caenorhabditis angaria</name>
    <dbReference type="NCBI Taxonomy" id="860376"/>
    <lineage>
        <taxon>Eukaryota</taxon>
        <taxon>Metazoa</taxon>
        <taxon>Ecdysozoa</taxon>
        <taxon>Nematoda</taxon>
        <taxon>Chromadorea</taxon>
        <taxon>Rhabditida</taxon>
        <taxon>Rhabditina</taxon>
        <taxon>Rhabditomorpha</taxon>
        <taxon>Rhabditoidea</taxon>
        <taxon>Rhabditidae</taxon>
        <taxon>Peloderinae</taxon>
        <taxon>Caenorhabditis</taxon>
    </lineage>
</organism>
<dbReference type="Proteomes" id="UP001152747">
    <property type="component" value="Unassembled WGS sequence"/>
</dbReference>
<dbReference type="OrthoDB" id="5871660at2759"/>
<dbReference type="AlphaFoldDB" id="A0A9P1IIJ4"/>
<sequence>MILDFKSQCEEEFSNVTLILTMIGLIPIIFGILTTIFIGMTIWKVRQMMSACDGITSSAHWLSRTSVRVGIGASAKQTLFDYAKSKPELARFINLK</sequence>
<evidence type="ECO:0000256" key="1">
    <source>
        <dbReference type="SAM" id="Phobius"/>
    </source>
</evidence>
<comment type="caution">
    <text evidence="2">The sequence shown here is derived from an EMBL/GenBank/DDBJ whole genome shotgun (WGS) entry which is preliminary data.</text>
</comment>
<feature type="transmembrane region" description="Helical" evidence="1">
    <location>
        <begin position="16"/>
        <end position="40"/>
    </location>
</feature>
<keyword evidence="1" id="KW-0472">Membrane</keyword>
<proteinExistence type="predicted"/>